<proteinExistence type="predicted"/>
<dbReference type="GO" id="GO:0008897">
    <property type="term" value="F:holo-[acyl-carrier-protein] synthase activity"/>
    <property type="evidence" value="ECO:0007669"/>
    <property type="project" value="InterPro"/>
</dbReference>
<dbReference type="InterPro" id="IPR008278">
    <property type="entry name" value="4-PPantetheinyl_Trfase_dom"/>
</dbReference>
<dbReference type="EMBL" id="QKYN01000118">
    <property type="protein sequence ID" value="RAG82241.1"/>
    <property type="molecule type" value="Genomic_DNA"/>
</dbReference>
<feature type="domain" description="4'-phosphopantetheinyl transferase N-terminal" evidence="6">
    <location>
        <begin position="28"/>
        <end position="95"/>
    </location>
</feature>
<keyword evidence="8" id="KW-1185">Reference proteome</keyword>
<feature type="binding site" evidence="2">
    <location>
        <position position="48"/>
    </location>
    <ligand>
        <name>CoA</name>
        <dbReference type="ChEBI" id="CHEBI:57287"/>
    </ligand>
</feature>
<feature type="binding site" evidence="2">
    <location>
        <position position="40"/>
    </location>
    <ligand>
        <name>CoA</name>
        <dbReference type="ChEBI" id="CHEBI:57287"/>
    </ligand>
</feature>
<dbReference type="AlphaFoldDB" id="A0A2X0IFP3"/>
<dbReference type="Pfam" id="PF17837">
    <property type="entry name" value="4PPT_N"/>
    <property type="match status" value="1"/>
</dbReference>
<dbReference type="InterPro" id="IPR037143">
    <property type="entry name" value="4-PPantetheinyl_Trfase_dom_sf"/>
</dbReference>
<evidence type="ECO:0000256" key="3">
    <source>
        <dbReference type="PIRSR" id="PIRSR603542-2"/>
    </source>
</evidence>
<feature type="binding site" evidence="2">
    <location>
        <position position="165"/>
    </location>
    <ligand>
        <name>CoA</name>
        <dbReference type="ChEBI" id="CHEBI:57287"/>
    </ligand>
</feature>
<accession>A0A2X0IFP3</accession>
<feature type="binding site" evidence="2">
    <location>
        <begin position="84"/>
        <end position="85"/>
    </location>
    <ligand>
        <name>CoA</name>
        <dbReference type="ChEBI" id="CHEBI:57287"/>
    </ligand>
</feature>
<feature type="binding site" evidence="3">
    <location>
        <position position="108"/>
    </location>
    <ligand>
        <name>Mg(2+)</name>
        <dbReference type="ChEBI" id="CHEBI:18420"/>
    </ligand>
</feature>
<dbReference type="InterPro" id="IPR041354">
    <property type="entry name" value="4PPT_N"/>
</dbReference>
<sequence>MIEALLPDRVRCAEAYADPVETPRLFPEEEAVIARASNRRRRDFATVRACAREALAGLGVPAAPILPGRLGAPAWPTGVVGSMTHCEGYRAAVVARAGDLDGLGIDAEPHAPLPGRELDVIARPEEGARLDALTARRPDIHWDRLLFSAKEAVYKTWFPVTGSWLGFDEASIAIDPDGGTFRAHLLPADASAVLGRPAMLEGRWLVHEGIVLTAIALEPVGAALPAGQPAAGMSGLAEMPSSRQSRPNSNRARSSP</sequence>
<feature type="compositionally biased region" description="Low complexity" evidence="4">
    <location>
        <begin position="240"/>
        <end position="256"/>
    </location>
</feature>
<feature type="binding site" evidence="2">
    <location>
        <position position="155"/>
    </location>
    <ligand>
        <name>CoA</name>
        <dbReference type="ChEBI" id="CHEBI:57287"/>
    </ligand>
</feature>
<protein>
    <submittedName>
        <fullName evidence="7">4'-phosphopantetheinyl transferase</fullName>
    </submittedName>
</protein>
<keyword evidence="1 7" id="KW-0808">Transferase</keyword>
<dbReference type="GO" id="GO:0009366">
    <property type="term" value="C:enterobactin synthetase complex"/>
    <property type="evidence" value="ECO:0007669"/>
    <property type="project" value="InterPro"/>
</dbReference>
<feature type="binding site" evidence="3">
    <location>
        <position position="106"/>
    </location>
    <ligand>
        <name>Mg(2+)</name>
        <dbReference type="ChEBI" id="CHEBI:18420"/>
    </ligand>
</feature>
<dbReference type="RefSeq" id="WP_111505722.1">
    <property type="nucleotide sequence ID" value="NZ_QKYN01000118.1"/>
</dbReference>
<dbReference type="SUPFAM" id="SSF56214">
    <property type="entry name" value="4'-phosphopantetheinyl transferase"/>
    <property type="match status" value="1"/>
</dbReference>
<feature type="domain" description="4'-phosphopantetheinyl transferase" evidence="5">
    <location>
        <begin position="102"/>
        <end position="183"/>
    </location>
</feature>
<gene>
    <name evidence="7" type="ORF">DN069_28410</name>
</gene>
<dbReference type="PANTHER" id="PTHR38096:SF1">
    <property type="entry name" value="ENTEROBACTIN SYNTHASE COMPONENT D"/>
    <property type="match status" value="1"/>
</dbReference>
<dbReference type="PRINTS" id="PR01399">
    <property type="entry name" value="ENTSNTHTASED"/>
</dbReference>
<feature type="region of interest" description="Disordered" evidence="4">
    <location>
        <begin position="229"/>
        <end position="256"/>
    </location>
</feature>
<feature type="binding site" evidence="2">
    <location>
        <position position="106"/>
    </location>
    <ligand>
        <name>CoA</name>
        <dbReference type="ChEBI" id="CHEBI:57287"/>
    </ligand>
</feature>
<organism evidence="7 8">
    <name type="scientific">Streptacidiphilus pinicola</name>
    <dbReference type="NCBI Taxonomy" id="2219663"/>
    <lineage>
        <taxon>Bacteria</taxon>
        <taxon>Bacillati</taxon>
        <taxon>Actinomycetota</taxon>
        <taxon>Actinomycetes</taxon>
        <taxon>Kitasatosporales</taxon>
        <taxon>Streptomycetaceae</taxon>
        <taxon>Streptacidiphilus</taxon>
    </lineage>
</organism>
<dbReference type="OrthoDB" id="8210607at2"/>
<dbReference type="Proteomes" id="UP000248889">
    <property type="component" value="Unassembled WGS sequence"/>
</dbReference>
<reference evidence="7 8" key="1">
    <citation type="submission" date="2018-06" db="EMBL/GenBank/DDBJ databases">
        <title>Streptacidiphilus pinicola sp. nov., isolated from pine grove soil.</title>
        <authorList>
            <person name="Roh S.G."/>
            <person name="Park S."/>
            <person name="Kim M.-K."/>
            <person name="Yun B.-R."/>
            <person name="Park J."/>
            <person name="Kim M.J."/>
            <person name="Kim Y.S."/>
            <person name="Kim S.B."/>
        </authorList>
    </citation>
    <scope>NUCLEOTIDE SEQUENCE [LARGE SCALE GENOMIC DNA]</scope>
    <source>
        <strain evidence="7 8">MMS16-CNU450</strain>
    </source>
</reference>
<evidence type="ECO:0000256" key="4">
    <source>
        <dbReference type="SAM" id="MobiDB-lite"/>
    </source>
</evidence>
<evidence type="ECO:0000259" key="6">
    <source>
        <dbReference type="Pfam" id="PF17837"/>
    </source>
</evidence>
<feature type="binding site" evidence="2">
    <location>
        <position position="151"/>
    </location>
    <ligand>
        <name>CoA</name>
        <dbReference type="ChEBI" id="CHEBI:57287"/>
    </ligand>
</feature>
<name>A0A2X0IFP3_9ACTN</name>
<dbReference type="GO" id="GO:0000287">
    <property type="term" value="F:magnesium ion binding"/>
    <property type="evidence" value="ECO:0007669"/>
    <property type="project" value="InterPro"/>
</dbReference>
<dbReference type="InterPro" id="IPR003542">
    <property type="entry name" value="Enbac_synth_compD-like"/>
</dbReference>
<evidence type="ECO:0000313" key="7">
    <source>
        <dbReference type="EMBL" id="RAG82241.1"/>
    </source>
</evidence>
<evidence type="ECO:0000259" key="5">
    <source>
        <dbReference type="Pfam" id="PF01648"/>
    </source>
</evidence>
<evidence type="ECO:0000313" key="8">
    <source>
        <dbReference type="Proteomes" id="UP000248889"/>
    </source>
</evidence>
<keyword evidence="3" id="KW-0479">Metal-binding</keyword>
<comment type="cofactor">
    <cofactor evidence="3">
        <name>Mg(2+)</name>
        <dbReference type="ChEBI" id="CHEBI:18420"/>
    </cofactor>
</comment>
<evidence type="ECO:0000256" key="2">
    <source>
        <dbReference type="PIRSR" id="PIRSR603542-1"/>
    </source>
</evidence>
<evidence type="ECO:0000256" key="1">
    <source>
        <dbReference type="ARBA" id="ARBA00022679"/>
    </source>
</evidence>
<comment type="caution">
    <text evidence="7">The sequence shown here is derived from an EMBL/GenBank/DDBJ whole genome shotgun (WGS) entry which is preliminary data.</text>
</comment>
<keyword evidence="3" id="KW-0460">Magnesium</keyword>
<dbReference type="PANTHER" id="PTHR38096">
    <property type="entry name" value="ENTEROBACTIN SYNTHASE COMPONENT D"/>
    <property type="match status" value="1"/>
</dbReference>
<dbReference type="GO" id="GO:0009239">
    <property type="term" value="P:enterobactin biosynthetic process"/>
    <property type="evidence" value="ECO:0007669"/>
    <property type="project" value="InterPro"/>
</dbReference>
<dbReference type="GO" id="GO:0005886">
    <property type="term" value="C:plasma membrane"/>
    <property type="evidence" value="ECO:0007669"/>
    <property type="project" value="TreeGrafter"/>
</dbReference>
<feature type="binding site" evidence="3">
    <location>
        <position position="107"/>
    </location>
    <ligand>
        <name>Mg(2+)</name>
        <dbReference type="ChEBI" id="CHEBI:18420"/>
    </ligand>
</feature>
<dbReference type="Pfam" id="PF01648">
    <property type="entry name" value="ACPS"/>
    <property type="match status" value="1"/>
</dbReference>